<name>A0ABN7XBS0_GIGMA</name>
<feature type="non-terminal residue" evidence="1">
    <location>
        <position position="53"/>
    </location>
</feature>
<evidence type="ECO:0000313" key="1">
    <source>
        <dbReference type="EMBL" id="CAG8852234.1"/>
    </source>
</evidence>
<feature type="non-terminal residue" evidence="1">
    <location>
        <position position="1"/>
    </location>
</feature>
<comment type="caution">
    <text evidence="1">The sequence shown here is derived from an EMBL/GenBank/DDBJ whole genome shotgun (WGS) entry which is preliminary data.</text>
</comment>
<dbReference type="EMBL" id="CAJVQB010110458">
    <property type="protein sequence ID" value="CAG8852234.1"/>
    <property type="molecule type" value="Genomic_DNA"/>
</dbReference>
<keyword evidence="2" id="KW-1185">Reference proteome</keyword>
<organism evidence="1 2">
    <name type="scientific">Gigaspora margarita</name>
    <dbReference type="NCBI Taxonomy" id="4874"/>
    <lineage>
        <taxon>Eukaryota</taxon>
        <taxon>Fungi</taxon>
        <taxon>Fungi incertae sedis</taxon>
        <taxon>Mucoromycota</taxon>
        <taxon>Glomeromycotina</taxon>
        <taxon>Glomeromycetes</taxon>
        <taxon>Diversisporales</taxon>
        <taxon>Gigasporaceae</taxon>
        <taxon>Gigaspora</taxon>
    </lineage>
</organism>
<evidence type="ECO:0000313" key="2">
    <source>
        <dbReference type="Proteomes" id="UP000789901"/>
    </source>
</evidence>
<dbReference type="Proteomes" id="UP000789901">
    <property type="component" value="Unassembled WGS sequence"/>
</dbReference>
<gene>
    <name evidence="1" type="ORF">GMARGA_LOCUS41133</name>
</gene>
<proteinExistence type="predicted"/>
<reference evidence="1 2" key="1">
    <citation type="submission" date="2021-06" db="EMBL/GenBank/DDBJ databases">
        <authorList>
            <person name="Kallberg Y."/>
            <person name="Tangrot J."/>
            <person name="Rosling A."/>
        </authorList>
    </citation>
    <scope>NUCLEOTIDE SEQUENCE [LARGE SCALE GENOMIC DNA]</scope>
    <source>
        <strain evidence="1 2">120-4 pot B 10/14</strain>
    </source>
</reference>
<protein>
    <submittedName>
        <fullName evidence="1">5934_t:CDS:1</fullName>
    </submittedName>
</protein>
<sequence length="53" mass="6200">SLNPQENLFGQSEFTSKWDENFDQIIEQLVNKHEKNFSIKEINEEISSKIESG</sequence>
<accession>A0ABN7XBS0</accession>